<dbReference type="Gene3D" id="3.30.420.40">
    <property type="match status" value="2"/>
</dbReference>
<dbReference type="Pfam" id="PF00012">
    <property type="entry name" value="HSP70"/>
    <property type="match status" value="1"/>
</dbReference>
<sequence length="603" mass="68430">MTKKYAIGIDLGTTYSCVGVFRNDNIEIFQNNEGFRITPSCVSFDDEEVLVGNSAVYQSETNIKNTIFNIKRIIGRDFDEENVQNDIKRFPFKVINKNNRPYVQVKYKRNIEEYTPEEISSNILSEMKGIAEDYLGEKIADAVITVPAYFNDTQRKATIDAGKIAGLNVLQIINEPTAAALAYGFNNKIKSIENILVIDLGGGTYDVSLLSIINGKYEVKAISGDTHFGGEDFNERLIDYFIEEIKTKYRKDIRSDSNYFKIKNRLKSACERCKIQLSSKKCKMASIEIVNIFDGINFKSNLTRARFEELNKDLFDKLLKPIKDVINFTKINKSDVNEIVLIGGSTRIPKVQDIISSYFDGKELKKKINPDEAVAYGAAILASNLSNENQDKKEDFISDVVPLSLGTAVKGNIMNNIIYKNSKIPVKKTERYITMYDNQTSVSVEVCEGENLLIANNKLLDKFILEGITPRPRGEAKIDVTFEINKNGVLKVSASEIGTSLYNEITVINNKGRLYQEEINKLIMRSNENRENERKIIEKKECINALEEYAYELRNNFKNKPESFNKTRLLNAINETLKCITNYSIEECNSKKAELKVLSITVS</sequence>
<evidence type="ECO:0000256" key="1">
    <source>
        <dbReference type="ARBA" id="ARBA00007381"/>
    </source>
</evidence>
<dbReference type="PRINTS" id="PR00301">
    <property type="entry name" value="HEATSHOCK70"/>
</dbReference>
<dbReference type="SUPFAM" id="SSF53067">
    <property type="entry name" value="Actin-like ATPase domain"/>
    <property type="match status" value="2"/>
</dbReference>
<dbReference type="GO" id="GO:0140662">
    <property type="term" value="F:ATP-dependent protein folding chaperone"/>
    <property type="evidence" value="ECO:0007669"/>
    <property type="project" value="InterPro"/>
</dbReference>
<accession>A0A1Y2AIE0</accession>
<proteinExistence type="inferred from homology"/>
<organism evidence="5 6">
    <name type="scientific">Neocallimastix californiae</name>
    <dbReference type="NCBI Taxonomy" id="1754190"/>
    <lineage>
        <taxon>Eukaryota</taxon>
        <taxon>Fungi</taxon>
        <taxon>Fungi incertae sedis</taxon>
        <taxon>Chytridiomycota</taxon>
        <taxon>Chytridiomycota incertae sedis</taxon>
        <taxon>Neocallimastigomycetes</taxon>
        <taxon>Neocallimastigales</taxon>
        <taxon>Neocallimastigaceae</taxon>
        <taxon>Neocallimastix</taxon>
    </lineage>
</organism>
<evidence type="ECO:0000313" key="6">
    <source>
        <dbReference type="Proteomes" id="UP000193920"/>
    </source>
</evidence>
<keyword evidence="5" id="KW-0346">Stress response</keyword>
<dbReference type="OrthoDB" id="2401965at2759"/>
<evidence type="ECO:0000256" key="2">
    <source>
        <dbReference type="ARBA" id="ARBA00022741"/>
    </source>
</evidence>
<comment type="caution">
    <text evidence="5">The sequence shown here is derived from an EMBL/GenBank/DDBJ whole genome shotgun (WGS) entry which is preliminary data.</text>
</comment>
<dbReference type="AlphaFoldDB" id="A0A1Y2AIE0"/>
<dbReference type="InterPro" id="IPR013126">
    <property type="entry name" value="Hsp_70_fam"/>
</dbReference>
<dbReference type="FunFam" id="3.30.420.40:FF:000004">
    <property type="entry name" value="Molecular chaperone DnaK"/>
    <property type="match status" value="1"/>
</dbReference>
<keyword evidence="2 4" id="KW-0547">Nucleotide-binding</keyword>
<evidence type="ECO:0000256" key="4">
    <source>
        <dbReference type="RuleBase" id="RU003322"/>
    </source>
</evidence>
<reference evidence="5 6" key="1">
    <citation type="submission" date="2016-08" db="EMBL/GenBank/DDBJ databases">
        <title>A Parts List for Fungal Cellulosomes Revealed by Comparative Genomics.</title>
        <authorList>
            <consortium name="DOE Joint Genome Institute"/>
            <person name="Haitjema C.H."/>
            <person name="Gilmore S.P."/>
            <person name="Henske J.K."/>
            <person name="Solomon K.V."/>
            <person name="De Groot R."/>
            <person name="Kuo A."/>
            <person name="Mondo S.J."/>
            <person name="Salamov A.A."/>
            <person name="Labutti K."/>
            <person name="Zhao Z."/>
            <person name="Chiniquy J."/>
            <person name="Barry K."/>
            <person name="Brewer H.M."/>
            <person name="Purvine S.O."/>
            <person name="Wright A.T."/>
            <person name="Boxma B."/>
            <person name="Van Alen T."/>
            <person name="Hackstein J.H."/>
            <person name="Baker S.E."/>
            <person name="Grigoriev I.V."/>
            <person name="O'Malley M.A."/>
        </authorList>
    </citation>
    <scope>NUCLEOTIDE SEQUENCE [LARGE SCALE GENOMIC DNA]</scope>
    <source>
        <strain evidence="5 6">G1</strain>
    </source>
</reference>
<protein>
    <submittedName>
        <fullName evidence="5">Putative heat shock protein ssa2</fullName>
    </submittedName>
</protein>
<keyword evidence="3 4" id="KW-0067">ATP-binding</keyword>
<dbReference type="FunFam" id="3.90.640.10:FF:000134">
    <property type="entry name" value="Heat shock cognate 71 kDa protein"/>
    <property type="match status" value="1"/>
</dbReference>
<gene>
    <name evidence="5" type="ORF">LY90DRAFT_524458</name>
</gene>
<keyword evidence="6" id="KW-1185">Reference proteome</keyword>
<dbReference type="GO" id="GO:0005524">
    <property type="term" value="F:ATP binding"/>
    <property type="evidence" value="ECO:0007669"/>
    <property type="project" value="UniProtKB-KW"/>
</dbReference>
<dbReference type="PROSITE" id="PS00297">
    <property type="entry name" value="HSP70_1"/>
    <property type="match status" value="1"/>
</dbReference>
<dbReference type="EMBL" id="MCOG01000249">
    <property type="protein sequence ID" value="ORY22353.1"/>
    <property type="molecule type" value="Genomic_DNA"/>
</dbReference>
<dbReference type="InterPro" id="IPR018181">
    <property type="entry name" value="Heat_shock_70_CS"/>
</dbReference>
<dbReference type="InterPro" id="IPR043129">
    <property type="entry name" value="ATPase_NBD"/>
</dbReference>
<dbReference type="FunFam" id="3.30.30.30:FF:000001">
    <property type="entry name" value="heat shock 70 kDa protein-like"/>
    <property type="match status" value="1"/>
</dbReference>
<dbReference type="Gene3D" id="3.90.640.10">
    <property type="entry name" value="Actin, Chain A, domain 4"/>
    <property type="match status" value="1"/>
</dbReference>
<dbReference type="Gene3D" id="3.30.30.30">
    <property type="match status" value="1"/>
</dbReference>
<evidence type="ECO:0000313" key="5">
    <source>
        <dbReference type="EMBL" id="ORY22353.1"/>
    </source>
</evidence>
<comment type="similarity">
    <text evidence="1 4">Belongs to the heat shock protein 70 family.</text>
</comment>
<dbReference type="SUPFAM" id="SSF100920">
    <property type="entry name" value="Heat shock protein 70kD (HSP70), peptide-binding domain"/>
    <property type="match status" value="1"/>
</dbReference>
<dbReference type="InterPro" id="IPR029047">
    <property type="entry name" value="HSP70_peptide-bd_sf"/>
</dbReference>
<name>A0A1Y2AIE0_9FUNG</name>
<dbReference type="CDD" id="cd24028">
    <property type="entry name" value="ASKHA_NBD_HSP70_HSPA1-like"/>
    <property type="match status" value="1"/>
</dbReference>
<dbReference type="Gene3D" id="2.60.34.10">
    <property type="entry name" value="Substrate Binding Domain Of DNAk, Chain A, domain 1"/>
    <property type="match status" value="1"/>
</dbReference>
<dbReference type="PANTHER" id="PTHR19375">
    <property type="entry name" value="HEAT SHOCK PROTEIN 70KDA"/>
    <property type="match status" value="1"/>
</dbReference>
<dbReference type="PROSITE" id="PS01036">
    <property type="entry name" value="HSP70_3"/>
    <property type="match status" value="1"/>
</dbReference>
<dbReference type="STRING" id="1754190.A0A1Y2AIE0"/>
<dbReference type="PROSITE" id="PS00329">
    <property type="entry name" value="HSP70_2"/>
    <property type="match status" value="1"/>
</dbReference>
<dbReference type="Proteomes" id="UP000193920">
    <property type="component" value="Unassembled WGS sequence"/>
</dbReference>
<evidence type="ECO:0000256" key="3">
    <source>
        <dbReference type="ARBA" id="ARBA00022840"/>
    </source>
</evidence>